<dbReference type="OrthoDB" id="2121828at2759"/>
<keyword evidence="4" id="KW-0186">Copper</keyword>
<dbReference type="InterPro" id="IPR008972">
    <property type="entry name" value="Cupredoxin"/>
</dbReference>
<dbReference type="InterPro" id="IPR002355">
    <property type="entry name" value="Cu_oxidase_Cu_BS"/>
</dbReference>
<dbReference type="Gene3D" id="2.60.40.420">
    <property type="entry name" value="Cupredoxins - blue copper proteins"/>
    <property type="match status" value="3"/>
</dbReference>
<dbReference type="PANTHER" id="PTHR11709:SF511">
    <property type="entry name" value="LACCASE"/>
    <property type="match status" value="1"/>
</dbReference>
<evidence type="ECO:0000313" key="8">
    <source>
        <dbReference type="EMBL" id="RIA82765.1"/>
    </source>
</evidence>
<sequence length="554" mass="62717">MFIPFLPLQPTPSPITRYYELVLSRVNLAPDGFMREILSINSQYPGTMIHANKGDRLHITVRNQLGVPTSMHWHGIQQRGSNWYDGVSGQTQCPIPNGISFEYDFSTGEQQGTYWYHAHTHGQYMEGLRAPLIIHDPNDPYRKDYDEEYVITMSDWYHQSITELLEIRMSPNYGGFNPIPDAGLISGIGRYDCSAAPPNSNCQANNPLAVYKFQSGKRYRLRIMNTSGLTHFIFSIDNHPLKIIEADGEYSQPVTVNKLPVAIGQRYSVIVEANQQVDNYWIRATIDNRCLLTNDSTVNVNSAINYNVTGILRYEGAPITYPTTTEYPDAVRICLGLAPNFLKSLYPRSIPGPATDRIVLNLTMGIDENNVGRAYVNNSTYVVDETHPTIEKLLTNRMTINQLPTQQNIYSYDNLNGVADFYVLNANRAVHPFHMHGHNFYVLGTGPGLVVDESMLNLVNPFPRDTFVLDGNSWSVFRIITDNPGIWSVHCHIDWHIEMGMVAQLVELPSELTKFTVPQSVTNLCAQFSASKKRSLSTRSLRRNNRRTMKVESN</sequence>
<keyword evidence="3" id="KW-0560">Oxidoreductase</keyword>
<dbReference type="Proteomes" id="UP000265703">
    <property type="component" value="Unassembled WGS sequence"/>
</dbReference>
<name>A0A397SEU8_9GLOM</name>
<dbReference type="PANTHER" id="PTHR11709">
    <property type="entry name" value="MULTI-COPPER OXIDASE"/>
    <property type="match status" value="1"/>
</dbReference>
<dbReference type="PROSITE" id="PS00079">
    <property type="entry name" value="MULTICOPPER_OXIDASE1"/>
    <property type="match status" value="1"/>
</dbReference>
<dbReference type="EMBL" id="QKYT01000633">
    <property type="protein sequence ID" value="RIA82765.1"/>
    <property type="molecule type" value="Genomic_DNA"/>
</dbReference>
<proteinExistence type="inferred from homology"/>
<keyword evidence="2" id="KW-0479">Metal-binding</keyword>
<evidence type="ECO:0000256" key="2">
    <source>
        <dbReference type="ARBA" id="ARBA00022723"/>
    </source>
</evidence>
<dbReference type="InterPro" id="IPR033138">
    <property type="entry name" value="Cu_oxidase_CS"/>
</dbReference>
<evidence type="ECO:0000259" key="6">
    <source>
        <dbReference type="Pfam" id="PF07731"/>
    </source>
</evidence>
<dbReference type="AlphaFoldDB" id="A0A397SEU8"/>
<evidence type="ECO:0000256" key="4">
    <source>
        <dbReference type="ARBA" id="ARBA00023008"/>
    </source>
</evidence>
<dbReference type="Pfam" id="PF07732">
    <property type="entry name" value="Cu-oxidase_3"/>
    <property type="match status" value="1"/>
</dbReference>
<dbReference type="InterPro" id="IPR045087">
    <property type="entry name" value="Cu-oxidase_fam"/>
</dbReference>
<evidence type="ECO:0000313" key="9">
    <source>
        <dbReference type="Proteomes" id="UP000265703"/>
    </source>
</evidence>
<evidence type="ECO:0000256" key="3">
    <source>
        <dbReference type="ARBA" id="ARBA00023002"/>
    </source>
</evidence>
<dbReference type="Pfam" id="PF07731">
    <property type="entry name" value="Cu-oxidase_2"/>
    <property type="match status" value="1"/>
</dbReference>
<dbReference type="GO" id="GO:0016491">
    <property type="term" value="F:oxidoreductase activity"/>
    <property type="evidence" value="ECO:0007669"/>
    <property type="project" value="UniProtKB-KW"/>
</dbReference>
<evidence type="ECO:0000256" key="1">
    <source>
        <dbReference type="ARBA" id="ARBA00010609"/>
    </source>
</evidence>
<dbReference type="STRING" id="658196.A0A397SEU8"/>
<comment type="similarity">
    <text evidence="1">Belongs to the multicopper oxidase family.</text>
</comment>
<feature type="domain" description="Plastocyanin-like" evidence="6">
    <location>
        <begin position="399"/>
        <end position="509"/>
    </location>
</feature>
<dbReference type="FunFam" id="2.60.40.420:FF:000045">
    <property type="entry name" value="Laccase 2"/>
    <property type="match status" value="1"/>
</dbReference>
<dbReference type="InterPro" id="IPR001117">
    <property type="entry name" value="Cu-oxidase_2nd"/>
</dbReference>
<dbReference type="InterPro" id="IPR011707">
    <property type="entry name" value="Cu-oxidase-like_N"/>
</dbReference>
<protein>
    <submittedName>
        <fullName evidence="8">Multicopper oxidase</fullName>
    </submittedName>
</protein>
<dbReference type="InterPro" id="IPR011706">
    <property type="entry name" value="Cu-oxidase_C"/>
</dbReference>
<evidence type="ECO:0000259" key="5">
    <source>
        <dbReference type="Pfam" id="PF00394"/>
    </source>
</evidence>
<feature type="domain" description="Plastocyanin-like" evidence="5">
    <location>
        <begin position="147"/>
        <end position="317"/>
    </location>
</feature>
<organism evidence="8 9">
    <name type="scientific">Glomus cerebriforme</name>
    <dbReference type="NCBI Taxonomy" id="658196"/>
    <lineage>
        <taxon>Eukaryota</taxon>
        <taxon>Fungi</taxon>
        <taxon>Fungi incertae sedis</taxon>
        <taxon>Mucoromycota</taxon>
        <taxon>Glomeromycotina</taxon>
        <taxon>Glomeromycetes</taxon>
        <taxon>Glomerales</taxon>
        <taxon>Glomeraceae</taxon>
        <taxon>Glomus</taxon>
    </lineage>
</organism>
<keyword evidence="9" id="KW-1185">Reference proteome</keyword>
<evidence type="ECO:0000259" key="7">
    <source>
        <dbReference type="Pfam" id="PF07732"/>
    </source>
</evidence>
<dbReference type="SUPFAM" id="SSF49503">
    <property type="entry name" value="Cupredoxins"/>
    <property type="match status" value="3"/>
</dbReference>
<reference evidence="8 9" key="1">
    <citation type="submission" date="2018-06" db="EMBL/GenBank/DDBJ databases">
        <title>Comparative genomics reveals the genomic features of Rhizophagus irregularis, R. cerebriforme, R. diaphanum and Gigaspora rosea, and their symbiotic lifestyle signature.</title>
        <authorList>
            <person name="Morin E."/>
            <person name="San Clemente H."/>
            <person name="Chen E.C.H."/>
            <person name="De La Providencia I."/>
            <person name="Hainaut M."/>
            <person name="Kuo A."/>
            <person name="Kohler A."/>
            <person name="Murat C."/>
            <person name="Tang N."/>
            <person name="Roy S."/>
            <person name="Loubradou J."/>
            <person name="Henrissat B."/>
            <person name="Grigoriev I.V."/>
            <person name="Corradi N."/>
            <person name="Roux C."/>
            <person name="Martin F.M."/>
        </authorList>
    </citation>
    <scope>NUCLEOTIDE SEQUENCE [LARGE SCALE GENOMIC DNA]</scope>
    <source>
        <strain evidence="8 9">DAOM 227022</strain>
    </source>
</reference>
<gene>
    <name evidence="8" type="ORF">C1645_743557</name>
</gene>
<dbReference type="Pfam" id="PF00394">
    <property type="entry name" value="Cu-oxidase"/>
    <property type="match status" value="1"/>
</dbReference>
<dbReference type="PROSITE" id="PS00080">
    <property type="entry name" value="MULTICOPPER_OXIDASE2"/>
    <property type="match status" value="1"/>
</dbReference>
<feature type="domain" description="Plastocyanin-like" evidence="7">
    <location>
        <begin position="26"/>
        <end position="138"/>
    </location>
</feature>
<accession>A0A397SEU8</accession>
<dbReference type="GO" id="GO:0005507">
    <property type="term" value="F:copper ion binding"/>
    <property type="evidence" value="ECO:0007669"/>
    <property type="project" value="InterPro"/>
</dbReference>
<comment type="caution">
    <text evidence="8">The sequence shown here is derived from an EMBL/GenBank/DDBJ whole genome shotgun (WGS) entry which is preliminary data.</text>
</comment>